<feature type="region of interest" description="Disordered" evidence="1">
    <location>
        <begin position="1"/>
        <end position="57"/>
    </location>
</feature>
<proteinExistence type="predicted"/>
<evidence type="ECO:0000313" key="2">
    <source>
        <dbReference type="EMBL" id="RLN35645.1"/>
    </source>
</evidence>
<evidence type="ECO:0000313" key="3">
    <source>
        <dbReference type="Proteomes" id="UP000275267"/>
    </source>
</evidence>
<organism evidence="2 3">
    <name type="scientific">Panicum miliaceum</name>
    <name type="common">Proso millet</name>
    <name type="synonym">Broomcorn millet</name>
    <dbReference type="NCBI Taxonomy" id="4540"/>
    <lineage>
        <taxon>Eukaryota</taxon>
        <taxon>Viridiplantae</taxon>
        <taxon>Streptophyta</taxon>
        <taxon>Embryophyta</taxon>
        <taxon>Tracheophyta</taxon>
        <taxon>Spermatophyta</taxon>
        <taxon>Magnoliopsida</taxon>
        <taxon>Liliopsida</taxon>
        <taxon>Poales</taxon>
        <taxon>Poaceae</taxon>
        <taxon>PACMAD clade</taxon>
        <taxon>Panicoideae</taxon>
        <taxon>Panicodae</taxon>
        <taxon>Paniceae</taxon>
        <taxon>Panicinae</taxon>
        <taxon>Panicum</taxon>
        <taxon>Panicum sect. Panicum</taxon>
    </lineage>
</organism>
<evidence type="ECO:0008006" key="4">
    <source>
        <dbReference type="Google" id="ProtNLM"/>
    </source>
</evidence>
<protein>
    <recommendedName>
        <fullName evidence="4">Reverse transcriptase Ty1/copia-type domain-containing protein</fullName>
    </recommendedName>
</protein>
<gene>
    <name evidence="2" type="ORF">C2845_PM03G19300</name>
</gene>
<sequence length="186" mass="20985">MTSDLDQTHCQEDSSVGDDPRYKGPLRVYMRRTRTSQEVPGITPESATPQEIVDVSPTSSTKIEESGLDDLPIALQKEPRAKAGMPPPRYGFEHDISNYVSYASPSLAYRAFVASLQSIVIPKDWKEAKQNPKWHEAMLEELRALEKNRTWDLVKLPVGKKAVSCKWVFTVKQNAEGKTTCWKESC</sequence>
<reference evidence="3" key="1">
    <citation type="journal article" date="2019" name="Nat. Commun.">
        <title>The genome of broomcorn millet.</title>
        <authorList>
            <person name="Zou C."/>
            <person name="Miki D."/>
            <person name="Li D."/>
            <person name="Tang Q."/>
            <person name="Xiao L."/>
            <person name="Rajput S."/>
            <person name="Deng P."/>
            <person name="Jia W."/>
            <person name="Huang R."/>
            <person name="Zhang M."/>
            <person name="Sun Y."/>
            <person name="Hu J."/>
            <person name="Fu X."/>
            <person name="Schnable P.S."/>
            <person name="Li F."/>
            <person name="Zhang H."/>
            <person name="Feng B."/>
            <person name="Zhu X."/>
            <person name="Liu R."/>
            <person name="Schnable J.C."/>
            <person name="Zhu J.-K."/>
            <person name="Zhang H."/>
        </authorList>
    </citation>
    <scope>NUCLEOTIDE SEQUENCE [LARGE SCALE GENOMIC DNA]</scope>
</reference>
<dbReference type="OrthoDB" id="695883at2759"/>
<dbReference type="AlphaFoldDB" id="A0A3L6TBG6"/>
<feature type="compositionally biased region" description="Basic and acidic residues" evidence="1">
    <location>
        <begin position="1"/>
        <end position="22"/>
    </location>
</feature>
<comment type="caution">
    <text evidence="2">The sequence shown here is derived from an EMBL/GenBank/DDBJ whole genome shotgun (WGS) entry which is preliminary data.</text>
</comment>
<accession>A0A3L6TBG6</accession>
<dbReference type="Proteomes" id="UP000275267">
    <property type="component" value="Unassembled WGS sequence"/>
</dbReference>
<dbReference type="EMBL" id="PQIB02000002">
    <property type="protein sequence ID" value="RLN35645.1"/>
    <property type="molecule type" value="Genomic_DNA"/>
</dbReference>
<name>A0A3L6TBG6_PANMI</name>
<evidence type="ECO:0000256" key="1">
    <source>
        <dbReference type="SAM" id="MobiDB-lite"/>
    </source>
</evidence>
<keyword evidence="3" id="KW-1185">Reference proteome</keyword>
<dbReference type="STRING" id="4540.A0A3L6TBG6"/>